<feature type="transmembrane region" description="Helical" evidence="4">
    <location>
        <begin position="269"/>
        <end position="288"/>
    </location>
</feature>
<proteinExistence type="predicted"/>
<dbReference type="AlphaFoldDB" id="A0A3N0ITM8"/>
<feature type="transmembrane region" description="Helical" evidence="4">
    <location>
        <begin position="21"/>
        <end position="43"/>
    </location>
</feature>
<dbReference type="RefSeq" id="WP_114546224.1">
    <property type="nucleotide sequence ID" value="NZ_PPTT01000012.1"/>
</dbReference>
<dbReference type="CDD" id="cd06170">
    <property type="entry name" value="LuxR_C_like"/>
    <property type="match status" value="1"/>
</dbReference>
<evidence type="ECO:0000256" key="4">
    <source>
        <dbReference type="SAM" id="Phobius"/>
    </source>
</evidence>
<keyword evidence="3" id="KW-0804">Transcription</keyword>
<feature type="transmembrane region" description="Helical" evidence="4">
    <location>
        <begin position="206"/>
        <end position="223"/>
    </location>
</feature>
<comment type="caution">
    <text evidence="7">The sequence shown here is derived from an EMBL/GenBank/DDBJ whole genome shotgun (WGS) entry which is preliminary data.</text>
</comment>
<evidence type="ECO:0000256" key="1">
    <source>
        <dbReference type="ARBA" id="ARBA00023015"/>
    </source>
</evidence>
<evidence type="ECO:0000256" key="2">
    <source>
        <dbReference type="ARBA" id="ARBA00023125"/>
    </source>
</evidence>
<dbReference type="InterPro" id="IPR016032">
    <property type="entry name" value="Sig_transdc_resp-reg_C-effctor"/>
</dbReference>
<dbReference type="Proteomes" id="UP000253817">
    <property type="component" value="Unassembled WGS sequence"/>
</dbReference>
<dbReference type="Gene3D" id="1.10.10.10">
    <property type="entry name" value="Winged helix-like DNA-binding domain superfamily/Winged helix DNA-binding domain"/>
    <property type="match status" value="1"/>
</dbReference>
<feature type="domain" description="HTH luxR-type" evidence="5">
    <location>
        <begin position="407"/>
        <end position="472"/>
    </location>
</feature>
<accession>A0A3N0ITM8</accession>
<reference evidence="7" key="3">
    <citation type="journal article" date="2019" name="Microbiol. Resour. Announc.">
        <title>Draft Genome Sequences of Type Strains of Gordonibacter faecihominis, Paraeggerthella hongkongensis, Parvibacter caecicola,Slackia equolifaciens, Slackia faecicanis, and Slackia isoflavoniconvertens.</title>
        <authorList>
            <person name="Danylec N."/>
            <person name="Stoll D.A."/>
            <person name="Dotsch A."/>
            <person name="Huch M."/>
        </authorList>
    </citation>
    <scope>NUCLEOTIDE SEQUENCE</scope>
    <source>
        <strain evidence="7">DSM 16107</strain>
    </source>
</reference>
<evidence type="ECO:0000313" key="9">
    <source>
        <dbReference type="Proteomes" id="UP000270112"/>
    </source>
</evidence>
<reference evidence="9" key="2">
    <citation type="submission" date="2018-05" db="EMBL/GenBank/DDBJ databases">
        <title>Genome Sequencing of selected type strains of the family Eggerthellaceae.</title>
        <authorList>
            <person name="Danylec N."/>
            <person name="Stoll D.A."/>
            <person name="Doetsch A."/>
            <person name="Huch M."/>
        </authorList>
    </citation>
    <scope>NUCLEOTIDE SEQUENCE [LARGE SCALE GENOMIC DNA]</scope>
    <source>
        <strain evidence="9">DSM 16107</strain>
    </source>
</reference>
<dbReference type="SMART" id="SM00421">
    <property type="entry name" value="HTH_LUXR"/>
    <property type="match status" value="1"/>
</dbReference>
<keyword evidence="1" id="KW-0805">Transcription regulation</keyword>
<dbReference type="InterPro" id="IPR000792">
    <property type="entry name" value="Tscrpt_reg_LuxR_C"/>
</dbReference>
<feature type="transmembrane region" description="Helical" evidence="4">
    <location>
        <begin position="235"/>
        <end position="257"/>
    </location>
</feature>
<organism evidence="7 9">
    <name type="scientific">Eggerthella sinensis</name>
    <dbReference type="NCBI Taxonomy" id="242230"/>
    <lineage>
        <taxon>Bacteria</taxon>
        <taxon>Bacillati</taxon>
        <taxon>Actinomycetota</taxon>
        <taxon>Coriobacteriia</taxon>
        <taxon>Eggerthellales</taxon>
        <taxon>Eggerthellaceae</taxon>
        <taxon>Eggerthella</taxon>
    </lineage>
</organism>
<reference evidence="6 8" key="1">
    <citation type="journal article" date="2018" name="Elife">
        <title>Discovery and characterization of a prevalent human gut bacterial enzyme sufficient for the inactivation of a family of plant toxins.</title>
        <authorList>
            <person name="Koppel N."/>
            <person name="Bisanz J.E."/>
            <person name="Pandelia M.E."/>
            <person name="Turnbaugh P.J."/>
            <person name="Balskus E.P."/>
        </authorList>
    </citation>
    <scope>NUCLEOTIDE SEQUENCE [LARGE SCALE GENOMIC DNA]</scope>
    <source>
        <strain evidence="6 8">DSM 16107</strain>
    </source>
</reference>
<dbReference type="PROSITE" id="PS50043">
    <property type="entry name" value="HTH_LUXR_2"/>
    <property type="match status" value="1"/>
</dbReference>
<dbReference type="PANTHER" id="PTHR44688:SF16">
    <property type="entry name" value="DNA-BINDING TRANSCRIPTIONAL ACTIVATOR DEVR_DOSR"/>
    <property type="match status" value="1"/>
</dbReference>
<keyword evidence="4" id="KW-0472">Membrane</keyword>
<feature type="transmembrane region" description="Helical" evidence="4">
    <location>
        <begin position="294"/>
        <end position="314"/>
    </location>
</feature>
<feature type="transmembrane region" description="Helical" evidence="4">
    <location>
        <begin position="140"/>
        <end position="158"/>
    </location>
</feature>
<dbReference type="EMBL" id="PPTT01000012">
    <property type="protein sequence ID" value="RDB68915.1"/>
    <property type="molecule type" value="Genomic_DNA"/>
</dbReference>
<feature type="transmembrane region" description="Helical" evidence="4">
    <location>
        <begin position="55"/>
        <end position="72"/>
    </location>
</feature>
<keyword evidence="8" id="KW-1185">Reference proteome</keyword>
<dbReference type="Pfam" id="PF00196">
    <property type="entry name" value="GerE"/>
    <property type="match status" value="1"/>
</dbReference>
<feature type="transmembrane region" description="Helical" evidence="4">
    <location>
        <begin position="108"/>
        <end position="128"/>
    </location>
</feature>
<feature type="transmembrane region" description="Helical" evidence="4">
    <location>
        <begin position="164"/>
        <end position="185"/>
    </location>
</feature>
<dbReference type="InterPro" id="IPR036388">
    <property type="entry name" value="WH-like_DNA-bd_sf"/>
</dbReference>
<evidence type="ECO:0000313" key="7">
    <source>
        <dbReference type="EMBL" id="RNM40361.1"/>
    </source>
</evidence>
<name>A0A3N0ITM8_9ACTN</name>
<evidence type="ECO:0000256" key="3">
    <source>
        <dbReference type="ARBA" id="ARBA00023163"/>
    </source>
</evidence>
<dbReference type="GO" id="GO:0006355">
    <property type="term" value="P:regulation of DNA-templated transcription"/>
    <property type="evidence" value="ECO:0007669"/>
    <property type="project" value="InterPro"/>
</dbReference>
<dbReference type="PRINTS" id="PR00038">
    <property type="entry name" value="HTHLUXR"/>
</dbReference>
<keyword evidence="4" id="KW-0812">Transmembrane</keyword>
<dbReference type="Proteomes" id="UP000270112">
    <property type="component" value="Unassembled WGS sequence"/>
</dbReference>
<feature type="transmembrane region" description="Helical" evidence="4">
    <location>
        <begin position="326"/>
        <end position="347"/>
    </location>
</feature>
<feature type="transmembrane region" description="Helical" evidence="4">
    <location>
        <begin position="353"/>
        <end position="374"/>
    </location>
</feature>
<keyword evidence="4" id="KW-1133">Transmembrane helix</keyword>
<dbReference type="EMBL" id="QICC01000087">
    <property type="protein sequence ID" value="RNM40361.1"/>
    <property type="molecule type" value="Genomic_DNA"/>
</dbReference>
<dbReference type="PANTHER" id="PTHR44688">
    <property type="entry name" value="DNA-BINDING TRANSCRIPTIONAL ACTIVATOR DEVR_DOSR"/>
    <property type="match status" value="1"/>
</dbReference>
<protein>
    <submittedName>
        <fullName evidence="7">LuxR family transcriptional regulator</fullName>
    </submittedName>
</protein>
<dbReference type="OrthoDB" id="3173360at2"/>
<gene>
    <name evidence="6" type="ORF">C1876_08145</name>
    <name evidence="7" type="ORF">DMP09_14690</name>
</gene>
<evidence type="ECO:0000313" key="6">
    <source>
        <dbReference type="EMBL" id="RDB68915.1"/>
    </source>
</evidence>
<keyword evidence="2" id="KW-0238">DNA-binding</keyword>
<evidence type="ECO:0000313" key="8">
    <source>
        <dbReference type="Proteomes" id="UP000253817"/>
    </source>
</evidence>
<dbReference type="GO" id="GO:0003677">
    <property type="term" value="F:DNA binding"/>
    <property type="evidence" value="ECO:0007669"/>
    <property type="project" value="UniProtKB-KW"/>
</dbReference>
<evidence type="ECO:0000259" key="5">
    <source>
        <dbReference type="PROSITE" id="PS50043"/>
    </source>
</evidence>
<sequence length="488" mass="53246">MRTHETQANGRSRGVPAVLRQGRLSVFGLFATHVWIYCVLHRANLDAGALPVEGTFYAALSLFLVLAAVVSYRRPPRGNRTAASIAVACFMVPATVALVLSPPGATDALRLLAAMFGGVGIGWCYLQWGAFYARLDIDDAIACVFVSLIAGSAVKALVNYMPPTAAAATLALCPLATLLLCRDAMRHAPEAHRRTDHYNLRTIHTLWKIMLGVAIYGLIVGIVRGSSFSPAGETFGFVTTAHHLAEIAMGAFMLVWVFRLKRSIDVANLWRIVVVVTMVGLLMLTLAGDELGDAGYMIIATAQTFIVMFFWLMLADIAHHSELHPFTVFSAGWVAYALPLSIGIAMASAVPPGLASSLVILLAYLSSMAVIFLLNDRNFSRQRLLADLSEPPVEVSAYEAIDRSCVLIGREKGLTPREVEVMQLLCKGRSKGYIAETFMLSENTVRSHSKNLYRKLDVHSVQEMLALITRRWAVPIGAMPQDREDASR</sequence>
<dbReference type="SUPFAM" id="SSF46894">
    <property type="entry name" value="C-terminal effector domain of the bipartite response regulators"/>
    <property type="match status" value="1"/>
</dbReference>
<feature type="transmembrane region" description="Helical" evidence="4">
    <location>
        <begin position="84"/>
        <end position="102"/>
    </location>
</feature>